<dbReference type="PANTHER" id="PTHR10185:SF9">
    <property type="entry name" value="INACTIVE PHOSPHOLIPASE D5"/>
    <property type="match status" value="1"/>
</dbReference>
<evidence type="ECO:0000259" key="2">
    <source>
        <dbReference type="Pfam" id="PF13918"/>
    </source>
</evidence>
<dbReference type="Ensembl" id="ENSSSCT00015009482.1">
    <property type="protein sequence ID" value="ENSSSCP00015003776.1"/>
    <property type="gene ID" value="ENSSSCG00015007152.1"/>
</dbReference>
<accession>A0A8D0MK72</accession>
<evidence type="ECO:0000256" key="1">
    <source>
        <dbReference type="SAM" id="Phobius"/>
    </source>
</evidence>
<dbReference type="PANTHER" id="PTHR10185">
    <property type="entry name" value="PHOSPHOLIPASE D - RELATED"/>
    <property type="match status" value="1"/>
</dbReference>
<gene>
    <name evidence="3" type="primary">PLD5</name>
</gene>
<dbReference type="InterPro" id="IPR050874">
    <property type="entry name" value="Diverse_PLD-related"/>
</dbReference>
<keyword evidence="1" id="KW-0472">Membrane</keyword>
<dbReference type="InterPro" id="IPR032803">
    <property type="entry name" value="PLDc_3"/>
</dbReference>
<keyword evidence="1" id="KW-1133">Transmembrane helix</keyword>
<feature type="transmembrane region" description="Helical" evidence="1">
    <location>
        <begin position="68"/>
        <end position="89"/>
    </location>
</feature>
<dbReference type="Pfam" id="PF13918">
    <property type="entry name" value="PLDc_3"/>
    <property type="match status" value="1"/>
</dbReference>
<reference evidence="3" key="1">
    <citation type="submission" date="2025-08" db="UniProtKB">
        <authorList>
            <consortium name="Ensembl"/>
        </authorList>
    </citation>
    <scope>IDENTIFICATION</scope>
</reference>
<keyword evidence="1" id="KW-0812">Transmembrane</keyword>
<evidence type="ECO:0000313" key="3">
    <source>
        <dbReference type="Ensembl" id="ENSSSCP00015003776.1"/>
    </source>
</evidence>
<protein>
    <submittedName>
        <fullName evidence="3">Phospholipase D family member 5</fullName>
    </submittedName>
</protein>
<organism evidence="3 4">
    <name type="scientific">Sus scrofa</name>
    <name type="common">Pig</name>
    <dbReference type="NCBI Taxonomy" id="9823"/>
    <lineage>
        <taxon>Eukaryota</taxon>
        <taxon>Metazoa</taxon>
        <taxon>Chordata</taxon>
        <taxon>Craniata</taxon>
        <taxon>Vertebrata</taxon>
        <taxon>Euteleostomi</taxon>
        <taxon>Mammalia</taxon>
        <taxon>Eutheria</taxon>
        <taxon>Laurasiatheria</taxon>
        <taxon>Artiodactyla</taxon>
        <taxon>Suina</taxon>
        <taxon>Suidae</taxon>
        <taxon>Sus</taxon>
    </lineage>
</organism>
<sequence length="342" mass="39047">MEIRQHEWLSASPHDGFEQMRLKSRPKEPSPSLTRVGANFYSSVKQQDYSASVWLRRKDKLEHSQQKCIVVFALVCCFAILVALIFSAVDIMGEDEDGLSEKNCQNKCRIALVENIPEGLNYSENAPFHLSLFQGWMNLLNMAKKSVDIVSSHWDLNHSHPSACQMKELGVIFYNCSCLVLDLQRIFALYSSLKFKSRVPQTWSKRLYGVYDNEKKLQLQLNETKSQAFVSNSPKLFCPKNRSFDIDAIYSVIDDAKQYVYIAVTDYLPISSTSTKRSVSLNLEPGFQGRALDWGPRGNQPGPWDAIRSHWVWEHSHLLGMHLQLAQNAGCSPRMHLLPESM</sequence>
<dbReference type="Proteomes" id="UP000694726">
    <property type="component" value="Unplaced"/>
</dbReference>
<name>A0A8D0MK72_PIG</name>
<proteinExistence type="predicted"/>
<feature type="domain" description="PLD-like" evidence="2">
    <location>
        <begin position="162"/>
        <end position="278"/>
    </location>
</feature>
<evidence type="ECO:0000313" key="4">
    <source>
        <dbReference type="Proteomes" id="UP000694726"/>
    </source>
</evidence>
<dbReference type="AlphaFoldDB" id="A0A8D0MK72"/>